<name>A0AA88S6Z4_CHASR</name>
<protein>
    <submittedName>
        <fullName evidence="1">Uncharacterized protein</fullName>
    </submittedName>
</protein>
<dbReference type="AlphaFoldDB" id="A0AA88S6Z4"/>
<gene>
    <name evidence="1" type="ORF">Q5P01_021778</name>
</gene>
<proteinExistence type="predicted"/>
<evidence type="ECO:0000313" key="1">
    <source>
        <dbReference type="EMBL" id="KAK2824603.1"/>
    </source>
</evidence>
<sequence>MELDVLAASKLQFPDAPCTAAGLGEKIGSENNQKHSLKLEEVLAPCSQQNSIELWKMDWGHRENCSSVEQKSRSPSLCVASRPSLNVVEAAKWPEKEDAGGGKDNS</sequence>
<reference evidence="1" key="1">
    <citation type="submission" date="2023-07" db="EMBL/GenBank/DDBJ databases">
        <title>Chromosome-level Genome Assembly of Striped Snakehead (Channa striata).</title>
        <authorList>
            <person name="Liu H."/>
        </authorList>
    </citation>
    <scope>NUCLEOTIDE SEQUENCE</scope>
    <source>
        <strain evidence="1">Gz</strain>
        <tissue evidence="1">Muscle</tissue>
    </source>
</reference>
<dbReference type="Proteomes" id="UP001187415">
    <property type="component" value="Unassembled WGS sequence"/>
</dbReference>
<evidence type="ECO:0000313" key="2">
    <source>
        <dbReference type="Proteomes" id="UP001187415"/>
    </source>
</evidence>
<comment type="caution">
    <text evidence="1">The sequence shown here is derived from an EMBL/GenBank/DDBJ whole genome shotgun (WGS) entry which is preliminary data.</text>
</comment>
<organism evidence="1 2">
    <name type="scientific">Channa striata</name>
    <name type="common">Snakehead murrel</name>
    <name type="synonym">Ophicephalus striatus</name>
    <dbReference type="NCBI Taxonomy" id="64152"/>
    <lineage>
        <taxon>Eukaryota</taxon>
        <taxon>Metazoa</taxon>
        <taxon>Chordata</taxon>
        <taxon>Craniata</taxon>
        <taxon>Vertebrata</taxon>
        <taxon>Euteleostomi</taxon>
        <taxon>Actinopterygii</taxon>
        <taxon>Neopterygii</taxon>
        <taxon>Teleostei</taxon>
        <taxon>Neoteleostei</taxon>
        <taxon>Acanthomorphata</taxon>
        <taxon>Anabantaria</taxon>
        <taxon>Anabantiformes</taxon>
        <taxon>Channoidei</taxon>
        <taxon>Channidae</taxon>
        <taxon>Channa</taxon>
    </lineage>
</organism>
<accession>A0AA88S6Z4</accession>
<keyword evidence="2" id="KW-1185">Reference proteome</keyword>
<dbReference type="EMBL" id="JAUPFM010000017">
    <property type="protein sequence ID" value="KAK2824603.1"/>
    <property type="molecule type" value="Genomic_DNA"/>
</dbReference>